<evidence type="ECO:0000256" key="1">
    <source>
        <dbReference type="SAM" id="MobiDB-lite"/>
    </source>
</evidence>
<dbReference type="Proteomes" id="UP001195769">
    <property type="component" value="Unassembled WGS sequence"/>
</dbReference>
<protein>
    <submittedName>
        <fullName evidence="2">Uncharacterized protein</fullName>
    </submittedName>
</protein>
<evidence type="ECO:0000313" key="3">
    <source>
        <dbReference type="Proteomes" id="UP001195769"/>
    </source>
</evidence>
<proteinExistence type="predicted"/>
<comment type="caution">
    <text evidence="2">The sequence shown here is derived from an EMBL/GenBank/DDBJ whole genome shotgun (WGS) entry which is preliminary data.</text>
</comment>
<dbReference type="RefSeq" id="XP_041220956.1">
    <property type="nucleotide sequence ID" value="XM_041372730.1"/>
</dbReference>
<sequence length="231" mass="24887">MPDELEVKRRMSMLCVITCLTSLKIATNSFFSNSTARQIHLSHTNVDGNPENQLAPPLPITRDIPPGYVPAFQSVRTGLGGDEASTAVKVPRLVPFVEQLKLIPANPTKGLQSVGFCHQAEVESSAQLAVHPRSDRPRLCATEATEATIAETKRSDRATTGPQLKPKLTPVDLTRGSINHSVSFVTSHRPAKSPVPRDAGPIVTGIKRKRLGMGRGGTGYSNKKFKVPAPP</sequence>
<accession>A0AAD4HF61</accession>
<reference evidence="2" key="1">
    <citation type="journal article" date="2020" name="New Phytol.">
        <title>Comparative genomics reveals dynamic genome evolution in host specialist ectomycorrhizal fungi.</title>
        <authorList>
            <person name="Lofgren L.A."/>
            <person name="Nguyen N.H."/>
            <person name="Vilgalys R."/>
            <person name="Ruytinx J."/>
            <person name="Liao H.L."/>
            <person name="Branco S."/>
            <person name="Kuo A."/>
            <person name="LaButti K."/>
            <person name="Lipzen A."/>
            <person name="Andreopoulos W."/>
            <person name="Pangilinan J."/>
            <person name="Riley R."/>
            <person name="Hundley H."/>
            <person name="Na H."/>
            <person name="Barry K."/>
            <person name="Grigoriev I.V."/>
            <person name="Stajich J.E."/>
            <person name="Kennedy P.G."/>
        </authorList>
    </citation>
    <scope>NUCLEOTIDE SEQUENCE</scope>
    <source>
        <strain evidence="2">FC203</strain>
    </source>
</reference>
<dbReference type="GeneID" id="64667028"/>
<dbReference type="EMBL" id="JABBWK010000067">
    <property type="protein sequence ID" value="KAG1895380.1"/>
    <property type="molecule type" value="Genomic_DNA"/>
</dbReference>
<gene>
    <name evidence="2" type="ORF">F5891DRAFT_671849</name>
</gene>
<organism evidence="2 3">
    <name type="scientific">Suillus fuscotomentosus</name>
    <dbReference type="NCBI Taxonomy" id="1912939"/>
    <lineage>
        <taxon>Eukaryota</taxon>
        <taxon>Fungi</taxon>
        <taxon>Dikarya</taxon>
        <taxon>Basidiomycota</taxon>
        <taxon>Agaricomycotina</taxon>
        <taxon>Agaricomycetes</taxon>
        <taxon>Agaricomycetidae</taxon>
        <taxon>Boletales</taxon>
        <taxon>Suillineae</taxon>
        <taxon>Suillaceae</taxon>
        <taxon>Suillus</taxon>
    </lineage>
</organism>
<evidence type="ECO:0000313" key="2">
    <source>
        <dbReference type="EMBL" id="KAG1895380.1"/>
    </source>
</evidence>
<dbReference type="AlphaFoldDB" id="A0AAD4HF61"/>
<feature type="region of interest" description="Disordered" evidence="1">
    <location>
        <begin position="185"/>
        <end position="231"/>
    </location>
</feature>
<feature type="region of interest" description="Disordered" evidence="1">
    <location>
        <begin position="153"/>
        <end position="173"/>
    </location>
</feature>
<keyword evidence="3" id="KW-1185">Reference proteome</keyword>
<name>A0AAD4HF61_9AGAM</name>